<dbReference type="Gene3D" id="2.130.10.10">
    <property type="entry name" value="YVTN repeat-like/Quinoprotein amine dehydrogenase"/>
    <property type="match status" value="2"/>
</dbReference>
<sequence>MSLIIAGEIKTESEPCVIAWDNNLFVGDEGGSIKSYNADLVPGASWTAHSVQIFALAAGDGKVYSSSNDGGVRVWSPQGEKIKEFQYSGADVGALHVFGKHLYAGDEGGNVILYENNVEKAKYNVLEEVKDLWFSEPYLFTARDLDVTVTEIKPEESKTKFITRHTMEGRAPLRISGSRLLILARGGNNLRMHDASIETTFKVLHEVKVSDMIVTSLTTSNNDVWTGGWDGCIRRWKISGDKLEPAGEISVQACINAIVANENSVYAAVSGGKIVHVKGS</sequence>
<dbReference type="SMART" id="SM00320">
    <property type="entry name" value="WD40"/>
    <property type="match status" value="3"/>
</dbReference>
<dbReference type="AlphaFoldDB" id="A0A921ZGW4"/>
<accession>A0A921ZGW4</accession>
<reference evidence="1" key="1">
    <citation type="journal article" date="2016" name="Insect Biochem. Mol. Biol.">
        <title>Multifaceted biological insights from a draft genome sequence of the tobacco hornworm moth, Manduca sexta.</title>
        <authorList>
            <person name="Kanost M.R."/>
            <person name="Arrese E.L."/>
            <person name="Cao X."/>
            <person name="Chen Y.R."/>
            <person name="Chellapilla S."/>
            <person name="Goldsmith M.R."/>
            <person name="Grosse-Wilde E."/>
            <person name="Heckel D.G."/>
            <person name="Herndon N."/>
            <person name="Jiang H."/>
            <person name="Papanicolaou A."/>
            <person name="Qu J."/>
            <person name="Soulages J.L."/>
            <person name="Vogel H."/>
            <person name="Walters J."/>
            <person name="Waterhouse R.M."/>
            <person name="Ahn S.J."/>
            <person name="Almeida F.C."/>
            <person name="An C."/>
            <person name="Aqrawi P."/>
            <person name="Bretschneider A."/>
            <person name="Bryant W.B."/>
            <person name="Bucks S."/>
            <person name="Chao H."/>
            <person name="Chevignon G."/>
            <person name="Christen J.M."/>
            <person name="Clarke D.F."/>
            <person name="Dittmer N.T."/>
            <person name="Ferguson L.C.F."/>
            <person name="Garavelou S."/>
            <person name="Gordon K.H.J."/>
            <person name="Gunaratna R.T."/>
            <person name="Han Y."/>
            <person name="Hauser F."/>
            <person name="He Y."/>
            <person name="Heidel-Fischer H."/>
            <person name="Hirsh A."/>
            <person name="Hu Y."/>
            <person name="Jiang H."/>
            <person name="Kalra D."/>
            <person name="Klinner C."/>
            <person name="Konig C."/>
            <person name="Kovar C."/>
            <person name="Kroll A.R."/>
            <person name="Kuwar S.S."/>
            <person name="Lee S.L."/>
            <person name="Lehman R."/>
            <person name="Li K."/>
            <person name="Li Z."/>
            <person name="Liang H."/>
            <person name="Lovelace S."/>
            <person name="Lu Z."/>
            <person name="Mansfield J.H."/>
            <person name="McCulloch K.J."/>
            <person name="Mathew T."/>
            <person name="Morton B."/>
            <person name="Muzny D.M."/>
            <person name="Neunemann D."/>
            <person name="Ongeri F."/>
            <person name="Pauchet Y."/>
            <person name="Pu L.L."/>
            <person name="Pyrousis I."/>
            <person name="Rao X.J."/>
            <person name="Redding A."/>
            <person name="Roesel C."/>
            <person name="Sanchez-Gracia A."/>
            <person name="Schaack S."/>
            <person name="Shukla A."/>
            <person name="Tetreau G."/>
            <person name="Wang Y."/>
            <person name="Xiong G.H."/>
            <person name="Traut W."/>
            <person name="Walsh T.K."/>
            <person name="Worley K.C."/>
            <person name="Wu D."/>
            <person name="Wu W."/>
            <person name="Wu Y.Q."/>
            <person name="Zhang X."/>
            <person name="Zou Z."/>
            <person name="Zucker H."/>
            <person name="Briscoe A.D."/>
            <person name="Burmester T."/>
            <person name="Clem R.J."/>
            <person name="Feyereisen R."/>
            <person name="Grimmelikhuijzen C.J.P."/>
            <person name="Hamodrakas S.J."/>
            <person name="Hansson B.S."/>
            <person name="Huguet E."/>
            <person name="Jermiin L.S."/>
            <person name="Lan Q."/>
            <person name="Lehman H.K."/>
            <person name="Lorenzen M."/>
            <person name="Merzendorfer H."/>
            <person name="Michalopoulos I."/>
            <person name="Morton D.B."/>
            <person name="Muthukrishnan S."/>
            <person name="Oakeshott J.G."/>
            <person name="Palmer W."/>
            <person name="Park Y."/>
            <person name="Passarelli A.L."/>
            <person name="Rozas J."/>
            <person name="Schwartz L.M."/>
            <person name="Smith W."/>
            <person name="Southgate A."/>
            <person name="Vilcinskas A."/>
            <person name="Vogt R."/>
            <person name="Wang P."/>
            <person name="Werren J."/>
            <person name="Yu X.Q."/>
            <person name="Zhou J.J."/>
            <person name="Brown S.J."/>
            <person name="Scherer S.E."/>
            <person name="Richards S."/>
            <person name="Blissard G.W."/>
        </authorList>
    </citation>
    <scope>NUCLEOTIDE SEQUENCE</scope>
</reference>
<protein>
    <submittedName>
        <fullName evidence="1">Uncharacterized protein</fullName>
    </submittedName>
</protein>
<evidence type="ECO:0000313" key="1">
    <source>
        <dbReference type="EMBL" id="KAG6457418.1"/>
    </source>
</evidence>
<keyword evidence="2" id="KW-1185">Reference proteome</keyword>
<dbReference type="InterPro" id="IPR036322">
    <property type="entry name" value="WD40_repeat_dom_sf"/>
</dbReference>
<comment type="caution">
    <text evidence="1">The sequence shown here is derived from an EMBL/GenBank/DDBJ whole genome shotgun (WGS) entry which is preliminary data.</text>
</comment>
<dbReference type="Proteomes" id="UP000791440">
    <property type="component" value="Unassembled WGS sequence"/>
</dbReference>
<organism evidence="1 2">
    <name type="scientific">Manduca sexta</name>
    <name type="common">Tobacco hawkmoth</name>
    <name type="synonym">Tobacco hornworm</name>
    <dbReference type="NCBI Taxonomy" id="7130"/>
    <lineage>
        <taxon>Eukaryota</taxon>
        <taxon>Metazoa</taxon>
        <taxon>Ecdysozoa</taxon>
        <taxon>Arthropoda</taxon>
        <taxon>Hexapoda</taxon>
        <taxon>Insecta</taxon>
        <taxon>Pterygota</taxon>
        <taxon>Neoptera</taxon>
        <taxon>Endopterygota</taxon>
        <taxon>Lepidoptera</taxon>
        <taxon>Glossata</taxon>
        <taxon>Ditrysia</taxon>
        <taxon>Bombycoidea</taxon>
        <taxon>Sphingidae</taxon>
        <taxon>Sphinginae</taxon>
        <taxon>Sphingini</taxon>
        <taxon>Manduca</taxon>
    </lineage>
</organism>
<dbReference type="InterPro" id="IPR015943">
    <property type="entry name" value="WD40/YVTN_repeat-like_dom_sf"/>
</dbReference>
<name>A0A921ZGW4_MANSE</name>
<gene>
    <name evidence="1" type="ORF">O3G_MSEX010292</name>
</gene>
<reference evidence="1" key="2">
    <citation type="submission" date="2020-12" db="EMBL/GenBank/DDBJ databases">
        <authorList>
            <person name="Kanost M."/>
        </authorList>
    </citation>
    <scope>NUCLEOTIDE SEQUENCE</scope>
</reference>
<dbReference type="SUPFAM" id="SSF50978">
    <property type="entry name" value="WD40 repeat-like"/>
    <property type="match status" value="1"/>
</dbReference>
<proteinExistence type="predicted"/>
<dbReference type="EMBL" id="JH668546">
    <property type="protein sequence ID" value="KAG6457418.1"/>
    <property type="molecule type" value="Genomic_DNA"/>
</dbReference>
<dbReference type="OrthoDB" id="6262491at2759"/>
<dbReference type="InterPro" id="IPR001680">
    <property type="entry name" value="WD40_rpt"/>
</dbReference>
<evidence type="ECO:0000313" key="2">
    <source>
        <dbReference type="Proteomes" id="UP000791440"/>
    </source>
</evidence>